<feature type="domain" description="HTH marR-type" evidence="2">
    <location>
        <begin position="7"/>
        <end position="140"/>
    </location>
</feature>
<reference evidence="3" key="1">
    <citation type="submission" date="2020-02" db="EMBL/GenBank/DDBJ databases">
        <authorList>
            <person name="Shen X.-R."/>
            <person name="Zhang Y.-X."/>
        </authorList>
    </citation>
    <scope>NUCLEOTIDE SEQUENCE</scope>
    <source>
        <strain evidence="3">SYP-B3998</strain>
    </source>
</reference>
<dbReference type="AlphaFoldDB" id="A0A6G4A204"/>
<dbReference type="InterPro" id="IPR036388">
    <property type="entry name" value="WH-like_DNA-bd_sf"/>
</dbReference>
<evidence type="ECO:0000313" key="3">
    <source>
        <dbReference type="EMBL" id="NEW07859.1"/>
    </source>
</evidence>
<dbReference type="SMART" id="SM00347">
    <property type="entry name" value="HTH_MARR"/>
    <property type="match status" value="1"/>
</dbReference>
<gene>
    <name evidence="3" type="ORF">GK047_17810</name>
</gene>
<dbReference type="PANTHER" id="PTHR33164">
    <property type="entry name" value="TRANSCRIPTIONAL REGULATOR, MARR FAMILY"/>
    <property type="match status" value="1"/>
</dbReference>
<dbReference type="InterPro" id="IPR039422">
    <property type="entry name" value="MarR/SlyA-like"/>
</dbReference>
<sequence length="154" mass="17827">MNTSVKEVEKFRYLILAVQRQGNRMFHALLNKTGFTPSYAEVISVLELRQPLTLKDLGNLLICETGSPSRLVERMVKDGWIEKMIHPEDSRFVLLQLTIKGQEAAEKVKIIEGEVYGWIEKQLSEKEMQVINDKLGKFLKDFPIHETLIHRGYL</sequence>
<dbReference type="InterPro" id="IPR000835">
    <property type="entry name" value="HTH_MarR-typ"/>
</dbReference>
<dbReference type="Gene3D" id="1.10.10.10">
    <property type="entry name" value="Winged helix-like DNA-binding domain superfamily/Winged helix DNA-binding domain"/>
    <property type="match status" value="1"/>
</dbReference>
<dbReference type="SUPFAM" id="SSF46785">
    <property type="entry name" value="Winged helix' DNA-binding domain"/>
    <property type="match status" value="1"/>
</dbReference>
<keyword evidence="1" id="KW-0238">DNA-binding</keyword>
<comment type="caution">
    <text evidence="3">The sequence shown here is derived from an EMBL/GenBank/DDBJ whole genome shotgun (WGS) entry which is preliminary data.</text>
</comment>
<organism evidence="3">
    <name type="scientific">Paenibacillus sp. SYP-B3998</name>
    <dbReference type="NCBI Taxonomy" id="2678564"/>
    <lineage>
        <taxon>Bacteria</taxon>
        <taxon>Bacillati</taxon>
        <taxon>Bacillota</taxon>
        <taxon>Bacilli</taxon>
        <taxon>Bacillales</taxon>
        <taxon>Paenibacillaceae</taxon>
        <taxon>Paenibacillus</taxon>
    </lineage>
</organism>
<dbReference type="GO" id="GO:0006950">
    <property type="term" value="P:response to stress"/>
    <property type="evidence" value="ECO:0007669"/>
    <property type="project" value="TreeGrafter"/>
</dbReference>
<proteinExistence type="predicted"/>
<evidence type="ECO:0000259" key="2">
    <source>
        <dbReference type="PROSITE" id="PS50995"/>
    </source>
</evidence>
<dbReference type="RefSeq" id="WP_163949557.1">
    <property type="nucleotide sequence ID" value="NZ_JAAIKC010000006.1"/>
</dbReference>
<dbReference type="Pfam" id="PF13463">
    <property type="entry name" value="HTH_27"/>
    <property type="match status" value="1"/>
</dbReference>
<name>A0A6G4A204_9BACL</name>
<accession>A0A6G4A204</accession>
<dbReference type="GO" id="GO:0003677">
    <property type="term" value="F:DNA binding"/>
    <property type="evidence" value="ECO:0007669"/>
    <property type="project" value="UniProtKB-KW"/>
</dbReference>
<dbReference type="PANTHER" id="PTHR33164:SF43">
    <property type="entry name" value="HTH-TYPE TRANSCRIPTIONAL REPRESSOR YETL"/>
    <property type="match status" value="1"/>
</dbReference>
<dbReference type="PROSITE" id="PS50995">
    <property type="entry name" value="HTH_MARR_2"/>
    <property type="match status" value="1"/>
</dbReference>
<dbReference type="InterPro" id="IPR036390">
    <property type="entry name" value="WH_DNA-bd_sf"/>
</dbReference>
<evidence type="ECO:0000256" key="1">
    <source>
        <dbReference type="ARBA" id="ARBA00023125"/>
    </source>
</evidence>
<protein>
    <submittedName>
        <fullName evidence="3">MarR family transcriptional regulator</fullName>
    </submittedName>
</protein>
<dbReference type="EMBL" id="JAAIKC010000006">
    <property type="protein sequence ID" value="NEW07859.1"/>
    <property type="molecule type" value="Genomic_DNA"/>
</dbReference>
<dbReference type="GO" id="GO:0003700">
    <property type="term" value="F:DNA-binding transcription factor activity"/>
    <property type="evidence" value="ECO:0007669"/>
    <property type="project" value="InterPro"/>
</dbReference>